<feature type="domain" description="Core-binding (CB)" evidence="6">
    <location>
        <begin position="62"/>
        <end position="148"/>
    </location>
</feature>
<accession>A0A1C7FA05</accession>
<evidence type="ECO:0000256" key="4">
    <source>
        <dbReference type="PROSITE-ProRule" id="PRU01248"/>
    </source>
</evidence>
<dbReference type="GO" id="GO:0006310">
    <property type="term" value="P:DNA recombination"/>
    <property type="evidence" value="ECO:0007669"/>
    <property type="project" value="UniProtKB-KW"/>
</dbReference>
<dbReference type="InterPro" id="IPR013762">
    <property type="entry name" value="Integrase-like_cat_sf"/>
</dbReference>
<protein>
    <submittedName>
        <fullName evidence="7">Integrase</fullName>
    </submittedName>
</protein>
<evidence type="ECO:0000259" key="5">
    <source>
        <dbReference type="PROSITE" id="PS51898"/>
    </source>
</evidence>
<dbReference type="PANTHER" id="PTHR30349">
    <property type="entry name" value="PHAGE INTEGRASE-RELATED"/>
    <property type="match status" value="1"/>
</dbReference>
<dbReference type="Proteomes" id="UP000092528">
    <property type="component" value="Chromosome 1"/>
</dbReference>
<dbReference type="InterPro" id="IPR002104">
    <property type="entry name" value="Integrase_catalytic"/>
</dbReference>
<organism evidence="7 8">
    <name type="scientific">Vibrio scophthalmi</name>
    <dbReference type="NCBI Taxonomy" id="45658"/>
    <lineage>
        <taxon>Bacteria</taxon>
        <taxon>Pseudomonadati</taxon>
        <taxon>Pseudomonadota</taxon>
        <taxon>Gammaproteobacteria</taxon>
        <taxon>Vibrionales</taxon>
        <taxon>Vibrionaceae</taxon>
        <taxon>Vibrio</taxon>
    </lineage>
</organism>
<evidence type="ECO:0000313" key="8">
    <source>
        <dbReference type="Proteomes" id="UP000092528"/>
    </source>
</evidence>
<dbReference type="GO" id="GO:0015074">
    <property type="term" value="P:DNA integration"/>
    <property type="evidence" value="ECO:0007669"/>
    <property type="project" value="UniProtKB-KW"/>
</dbReference>
<dbReference type="InterPro" id="IPR044068">
    <property type="entry name" value="CB"/>
</dbReference>
<keyword evidence="3" id="KW-0233">DNA recombination</keyword>
<dbReference type="AlphaFoldDB" id="A0A1C7FA05"/>
<dbReference type="PATRIC" id="fig|45658.7.peg.1097"/>
<dbReference type="PROSITE" id="PS51900">
    <property type="entry name" value="CB"/>
    <property type="match status" value="1"/>
</dbReference>
<dbReference type="GO" id="GO:0003677">
    <property type="term" value="F:DNA binding"/>
    <property type="evidence" value="ECO:0007669"/>
    <property type="project" value="UniProtKB-UniRule"/>
</dbReference>
<evidence type="ECO:0000256" key="2">
    <source>
        <dbReference type="ARBA" id="ARBA00023125"/>
    </source>
</evidence>
<evidence type="ECO:0000313" key="7">
    <source>
        <dbReference type="EMBL" id="ANU36253.1"/>
    </source>
</evidence>
<dbReference type="InterPro" id="IPR050090">
    <property type="entry name" value="Tyrosine_recombinase_XerCD"/>
</dbReference>
<dbReference type="SUPFAM" id="SSF56349">
    <property type="entry name" value="DNA breaking-rejoining enzymes"/>
    <property type="match status" value="1"/>
</dbReference>
<dbReference type="EMBL" id="CP016414">
    <property type="protein sequence ID" value="ANU36253.1"/>
    <property type="molecule type" value="Genomic_DNA"/>
</dbReference>
<evidence type="ECO:0000256" key="1">
    <source>
        <dbReference type="ARBA" id="ARBA00022908"/>
    </source>
</evidence>
<evidence type="ECO:0000259" key="6">
    <source>
        <dbReference type="PROSITE" id="PS51900"/>
    </source>
</evidence>
<dbReference type="Pfam" id="PF00589">
    <property type="entry name" value="Phage_integrase"/>
    <property type="match status" value="1"/>
</dbReference>
<reference evidence="7 8" key="1">
    <citation type="submission" date="2016-07" db="EMBL/GenBank/DDBJ databases">
        <title>Genome sequencing of Vibrio scophthalmi strain VS-05, an isolated from Paralichthys olivaceus.</title>
        <authorList>
            <person name="Han H.-J."/>
        </authorList>
    </citation>
    <scope>NUCLEOTIDE SEQUENCE [LARGE SCALE GENOMIC DNA]</scope>
    <source>
        <strain evidence="7 8">VS-05</strain>
    </source>
</reference>
<dbReference type="Pfam" id="PF24624">
    <property type="entry name" value="Int_N"/>
    <property type="match status" value="1"/>
</dbReference>
<dbReference type="PROSITE" id="PS51898">
    <property type="entry name" value="TYR_RECOMBINASE"/>
    <property type="match status" value="1"/>
</dbReference>
<evidence type="ECO:0000256" key="3">
    <source>
        <dbReference type="ARBA" id="ARBA00023172"/>
    </source>
</evidence>
<gene>
    <name evidence="7" type="ORF">VSVS05_01126</name>
</gene>
<name>A0A1C7FA05_9VIBR</name>
<keyword evidence="2 4" id="KW-0238">DNA-binding</keyword>
<dbReference type="RefSeq" id="WP_065545241.1">
    <property type="nucleotide sequence ID" value="NZ_CP016414.1"/>
</dbReference>
<dbReference type="InterPro" id="IPR057084">
    <property type="entry name" value="Int_N"/>
</dbReference>
<dbReference type="InterPro" id="IPR011010">
    <property type="entry name" value="DNA_brk_join_enz"/>
</dbReference>
<keyword evidence="1" id="KW-0229">DNA integration</keyword>
<proteinExistence type="predicted"/>
<feature type="domain" description="Tyr recombinase" evidence="5">
    <location>
        <begin position="170"/>
        <end position="331"/>
    </location>
</feature>
<keyword evidence="8" id="KW-1185">Reference proteome</keyword>
<dbReference type="Gene3D" id="1.10.443.10">
    <property type="entry name" value="Intergrase catalytic core"/>
    <property type="match status" value="1"/>
</dbReference>
<dbReference type="CDD" id="cd00796">
    <property type="entry name" value="INT_Rci_Hp1_C"/>
    <property type="match status" value="1"/>
</dbReference>
<sequence length="340" mass="38917">MAVRNLKDNSKKHWLCECYPNGREGKRVRKRFATKGEAVAYELYLMKEIDDKPWLGDKPDHRRLSELVDLWYELHGKKLKSGAHTKGRMEHVIRGLGNPIATQLDARKLAHYRAARKDQRKGKEGSELAISSSNRDMTCLKAVFNRLIELKEWRFPNPLDGMKNHRVAESELTFLHEPQIIRLFETLKGSEFADELRLVYMICLSTGARISEALLLQGKHVFDNKITFVNTKGKRNRTLPISEALYLQLKPQDSGHLFSCSYKTAHKWVNTALPELPAGQSTHVLRHTFATTFMRKGGNILDLREALGHTNIEQTMIYAHFSPNHLSSVAKLNPIANLNI</sequence>
<dbReference type="PANTHER" id="PTHR30349:SF93">
    <property type="entry name" value="FELS-2 PROPHAGE PROTEIN"/>
    <property type="match status" value="1"/>
</dbReference>